<evidence type="ECO:0000313" key="3">
    <source>
        <dbReference type="Proteomes" id="UP000479000"/>
    </source>
</evidence>
<evidence type="ECO:0000256" key="1">
    <source>
        <dbReference type="SAM" id="MobiDB-lite"/>
    </source>
</evidence>
<sequence>MKRRTTTTKRRRTRRRTTKRRRRTTRAKRRRKTTRTKRRRKTTRTKRRRKKKRRKMTNRRRGRAFFEHVCKVLGEYQRFLLKNQKKHGSKLKGKLCCGHTWNSSIEFFPAATRNPRCPLPNLDTRGGSHGRPEIFDSRIFPGSLSRTFRSTLHVTTGPPGGLSAAQEDRRLAECRTTGQLDKQDCRRLRDTLMPSGAALSWGTQPPWRVRLPVSCGTQPMRDAIAKSGHAHCWLKPPAVDDSIVEYLRYRVKFPENIPIQVVFSRIAQRIIAITKLQLQKRFRTTPSIIDSSDVWFYPRPLWGCLSSPERFDNRISYGWRLEPSVGVSMAIASLTWASSRTADPPGRLSAARPSGSAHEGSRWLN</sequence>
<feature type="region of interest" description="Disordered" evidence="1">
    <location>
        <begin position="1"/>
        <end position="62"/>
    </location>
</feature>
<proteinExistence type="predicted"/>
<reference evidence="2 3" key="1">
    <citation type="submission" date="2020-02" db="EMBL/GenBank/DDBJ databases">
        <authorList>
            <person name="Ferguson B K."/>
        </authorList>
    </citation>
    <scope>NUCLEOTIDE SEQUENCE [LARGE SCALE GENOMIC DNA]</scope>
</reference>
<dbReference type="AlphaFoldDB" id="A0A6H5HGP7"/>
<organism evidence="2 3">
    <name type="scientific">Nesidiocoris tenuis</name>
    <dbReference type="NCBI Taxonomy" id="355587"/>
    <lineage>
        <taxon>Eukaryota</taxon>
        <taxon>Metazoa</taxon>
        <taxon>Ecdysozoa</taxon>
        <taxon>Arthropoda</taxon>
        <taxon>Hexapoda</taxon>
        <taxon>Insecta</taxon>
        <taxon>Pterygota</taxon>
        <taxon>Neoptera</taxon>
        <taxon>Paraneoptera</taxon>
        <taxon>Hemiptera</taxon>
        <taxon>Heteroptera</taxon>
        <taxon>Panheteroptera</taxon>
        <taxon>Cimicomorpha</taxon>
        <taxon>Miridae</taxon>
        <taxon>Dicyphina</taxon>
        <taxon>Nesidiocoris</taxon>
    </lineage>
</organism>
<dbReference type="Proteomes" id="UP000479000">
    <property type="component" value="Unassembled WGS sequence"/>
</dbReference>
<evidence type="ECO:0000313" key="2">
    <source>
        <dbReference type="EMBL" id="CAB0016031.1"/>
    </source>
</evidence>
<protein>
    <submittedName>
        <fullName evidence="2">Uncharacterized protein</fullName>
    </submittedName>
</protein>
<keyword evidence="3" id="KW-1185">Reference proteome</keyword>
<gene>
    <name evidence="2" type="ORF">NTEN_LOCUS20360</name>
</gene>
<accession>A0A6H5HGP7</accession>
<dbReference type="EMBL" id="CADCXU010029849">
    <property type="protein sequence ID" value="CAB0016031.1"/>
    <property type="molecule type" value="Genomic_DNA"/>
</dbReference>
<feature type="region of interest" description="Disordered" evidence="1">
    <location>
        <begin position="339"/>
        <end position="365"/>
    </location>
</feature>
<name>A0A6H5HGP7_9HEMI</name>